<comment type="caution">
    <text evidence="2">The sequence shown here is derived from an EMBL/GenBank/DDBJ whole genome shotgun (WGS) entry which is preliminary data.</text>
</comment>
<sequence length="79" mass="8454">MGELELTGAVLNALFWQSLACVPQPRLLSELPAASASKGNAGQRRTVLAGAGPETARGRETDSARSRWDRTYPGGWKRG</sequence>
<keyword evidence="3" id="KW-1185">Reference proteome</keyword>
<dbReference type="EMBL" id="JBBPDW010000033">
    <property type="protein sequence ID" value="KAK7537727.1"/>
    <property type="molecule type" value="Genomic_DNA"/>
</dbReference>
<proteinExistence type="predicted"/>
<gene>
    <name evidence="2" type="ORF">IWX46DRAFT_609310</name>
</gene>
<reference evidence="2 3" key="1">
    <citation type="submission" date="2024-04" db="EMBL/GenBank/DDBJ databases">
        <title>Phyllosticta paracitricarpa is synonymous to the EU quarantine fungus P. citricarpa based on phylogenomic analyses.</title>
        <authorList>
            <consortium name="Lawrence Berkeley National Laboratory"/>
            <person name="Van Ingen-Buijs V.A."/>
            <person name="Van Westerhoven A.C."/>
            <person name="Haridas S."/>
            <person name="Skiadas P."/>
            <person name="Martin F."/>
            <person name="Groenewald J.Z."/>
            <person name="Crous P.W."/>
            <person name="Seidl M.F."/>
        </authorList>
    </citation>
    <scope>NUCLEOTIDE SEQUENCE [LARGE SCALE GENOMIC DNA]</scope>
    <source>
        <strain evidence="2 3">CBS 122670</strain>
    </source>
</reference>
<feature type="region of interest" description="Disordered" evidence="1">
    <location>
        <begin position="34"/>
        <end position="79"/>
    </location>
</feature>
<evidence type="ECO:0000256" key="1">
    <source>
        <dbReference type="SAM" id="MobiDB-lite"/>
    </source>
</evidence>
<evidence type="ECO:0000313" key="2">
    <source>
        <dbReference type="EMBL" id="KAK7537727.1"/>
    </source>
</evidence>
<name>A0ABR1LRC9_9PEZI</name>
<dbReference type="Proteomes" id="UP001365128">
    <property type="component" value="Unassembled WGS sequence"/>
</dbReference>
<organism evidence="2 3">
    <name type="scientific">Phyllosticta citricarpa</name>
    <dbReference type="NCBI Taxonomy" id="55181"/>
    <lineage>
        <taxon>Eukaryota</taxon>
        <taxon>Fungi</taxon>
        <taxon>Dikarya</taxon>
        <taxon>Ascomycota</taxon>
        <taxon>Pezizomycotina</taxon>
        <taxon>Dothideomycetes</taxon>
        <taxon>Dothideomycetes incertae sedis</taxon>
        <taxon>Botryosphaeriales</taxon>
        <taxon>Phyllostictaceae</taxon>
        <taxon>Phyllosticta</taxon>
    </lineage>
</organism>
<evidence type="ECO:0000313" key="3">
    <source>
        <dbReference type="Proteomes" id="UP001365128"/>
    </source>
</evidence>
<feature type="compositionally biased region" description="Basic and acidic residues" evidence="1">
    <location>
        <begin position="56"/>
        <end position="70"/>
    </location>
</feature>
<protein>
    <submittedName>
        <fullName evidence="2">Uncharacterized protein</fullName>
    </submittedName>
</protein>
<accession>A0ABR1LRC9</accession>